<protein>
    <submittedName>
        <fullName evidence="1">Uncharacterized protein</fullName>
    </submittedName>
</protein>
<evidence type="ECO:0000313" key="1">
    <source>
        <dbReference type="EMBL" id="JAH89931.1"/>
    </source>
</evidence>
<proteinExistence type="predicted"/>
<reference evidence="1" key="2">
    <citation type="journal article" date="2015" name="Fish Shellfish Immunol.">
        <title>Early steps in the European eel (Anguilla anguilla)-Vibrio vulnificus interaction in the gills: Role of the RtxA13 toxin.</title>
        <authorList>
            <person name="Callol A."/>
            <person name="Pajuelo D."/>
            <person name="Ebbesson L."/>
            <person name="Teles M."/>
            <person name="MacKenzie S."/>
            <person name="Amaro C."/>
        </authorList>
    </citation>
    <scope>NUCLEOTIDE SEQUENCE</scope>
</reference>
<reference evidence="1" key="1">
    <citation type="submission" date="2014-11" db="EMBL/GenBank/DDBJ databases">
        <authorList>
            <person name="Amaro Gonzalez C."/>
        </authorList>
    </citation>
    <scope>NUCLEOTIDE SEQUENCE</scope>
</reference>
<organism evidence="1">
    <name type="scientific">Anguilla anguilla</name>
    <name type="common">European freshwater eel</name>
    <name type="synonym">Muraena anguilla</name>
    <dbReference type="NCBI Taxonomy" id="7936"/>
    <lineage>
        <taxon>Eukaryota</taxon>
        <taxon>Metazoa</taxon>
        <taxon>Chordata</taxon>
        <taxon>Craniata</taxon>
        <taxon>Vertebrata</taxon>
        <taxon>Euteleostomi</taxon>
        <taxon>Actinopterygii</taxon>
        <taxon>Neopterygii</taxon>
        <taxon>Teleostei</taxon>
        <taxon>Anguilliformes</taxon>
        <taxon>Anguillidae</taxon>
        <taxon>Anguilla</taxon>
    </lineage>
</organism>
<accession>A0A0E9WI27</accession>
<dbReference type="EMBL" id="GBXM01018646">
    <property type="protein sequence ID" value="JAH89931.1"/>
    <property type="molecule type" value="Transcribed_RNA"/>
</dbReference>
<name>A0A0E9WI27_ANGAN</name>
<sequence>MQEKVLIGIQASNLNQKKGKPTQGLSVLEPLGKVTLSGLSLCGQVSDWLKQRNLWLYPFLAERSSYCQALLSSLVVALGCPS</sequence>
<dbReference type="AlphaFoldDB" id="A0A0E9WI27"/>